<dbReference type="InterPro" id="IPR025009">
    <property type="entry name" value="DUF3977"/>
</dbReference>
<dbReference type="RefSeq" id="WP_209528526.1">
    <property type="nucleotide sequence ID" value="NZ_JAEEGA010000008.1"/>
</dbReference>
<protein>
    <submittedName>
        <fullName evidence="1">DUF3977 family protein</fullName>
    </submittedName>
</protein>
<proteinExistence type="predicted"/>
<name>A0A940PBT2_9ENTE</name>
<evidence type="ECO:0000313" key="2">
    <source>
        <dbReference type="Proteomes" id="UP000674938"/>
    </source>
</evidence>
<reference evidence="1" key="1">
    <citation type="submission" date="2020-12" db="EMBL/GenBank/DDBJ databases">
        <title>Vagococcus allomyrinae sp. nov. and Enterococcus lavae sp. nov., isolated from the larvae of Allomyrina dichotoma.</title>
        <authorList>
            <person name="Lee S.D."/>
        </authorList>
    </citation>
    <scope>NUCLEOTIDE SEQUENCE</scope>
    <source>
        <strain evidence="1">BWB3-3</strain>
    </source>
</reference>
<comment type="caution">
    <text evidence="1">The sequence shown here is derived from an EMBL/GenBank/DDBJ whole genome shotgun (WGS) entry which is preliminary data.</text>
</comment>
<sequence length="83" mass="9590">MKYIEFGIGNTWLVRTEFEDDEGNEYEVPGISGSVYPVGYYFRIWIGKRVLILSTNNGVKLTKKNRRTIKLLFGIQSTLKRGN</sequence>
<dbReference type="EMBL" id="JAEEGA010000008">
    <property type="protein sequence ID" value="MBP1041875.1"/>
    <property type="molecule type" value="Genomic_DNA"/>
</dbReference>
<dbReference type="AlphaFoldDB" id="A0A940PBT2"/>
<dbReference type="Proteomes" id="UP000674938">
    <property type="component" value="Unassembled WGS sequence"/>
</dbReference>
<dbReference type="Pfam" id="PF13122">
    <property type="entry name" value="DUF3977"/>
    <property type="match status" value="1"/>
</dbReference>
<accession>A0A940PBT2</accession>
<gene>
    <name evidence="1" type="ORF">I6N95_12720</name>
</gene>
<organism evidence="1 2">
    <name type="scientific">Vagococcus allomyrinae</name>
    <dbReference type="NCBI Taxonomy" id="2794353"/>
    <lineage>
        <taxon>Bacteria</taxon>
        <taxon>Bacillati</taxon>
        <taxon>Bacillota</taxon>
        <taxon>Bacilli</taxon>
        <taxon>Lactobacillales</taxon>
        <taxon>Enterococcaceae</taxon>
        <taxon>Vagococcus</taxon>
    </lineage>
</organism>
<evidence type="ECO:0000313" key="1">
    <source>
        <dbReference type="EMBL" id="MBP1041875.1"/>
    </source>
</evidence>
<keyword evidence="2" id="KW-1185">Reference proteome</keyword>